<keyword evidence="3" id="KW-0285">Flavoprotein</keyword>
<reference evidence="6 7" key="1">
    <citation type="journal article" date="2022" name="Nat. Ecol. Evol.">
        <title>A masculinizing supergene underlies an exaggerated male reproductive morph in a spider.</title>
        <authorList>
            <person name="Hendrickx F."/>
            <person name="De Corte Z."/>
            <person name="Sonet G."/>
            <person name="Van Belleghem S.M."/>
            <person name="Kostlbacher S."/>
            <person name="Vangestel C."/>
        </authorList>
    </citation>
    <scope>NUCLEOTIDE SEQUENCE [LARGE SCALE GENOMIC DNA]</scope>
    <source>
        <strain evidence="6">W744_W776</strain>
    </source>
</reference>
<evidence type="ECO:0000256" key="1">
    <source>
        <dbReference type="ARBA" id="ARBA00010790"/>
    </source>
</evidence>
<dbReference type="InterPro" id="IPR000172">
    <property type="entry name" value="GMC_OxRdtase_N"/>
</dbReference>
<dbReference type="GO" id="GO:0050660">
    <property type="term" value="F:flavin adenine dinucleotide binding"/>
    <property type="evidence" value="ECO:0007669"/>
    <property type="project" value="InterPro"/>
</dbReference>
<protein>
    <recommendedName>
        <fullName evidence="5">Glucose-methanol-choline oxidoreductase N-terminal domain-containing protein</fullName>
    </recommendedName>
</protein>
<dbReference type="InterPro" id="IPR012132">
    <property type="entry name" value="GMC_OxRdtase"/>
</dbReference>
<proteinExistence type="inferred from homology"/>
<dbReference type="Gene3D" id="3.50.50.60">
    <property type="entry name" value="FAD/NAD(P)-binding domain"/>
    <property type="match status" value="1"/>
</dbReference>
<dbReference type="Pfam" id="PF00732">
    <property type="entry name" value="GMC_oxred_N"/>
    <property type="match status" value="1"/>
</dbReference>
<dbReference type="InterPro" id="IPR007867">
    <property type="entry name" value="GMC_OxRtase_C"/>
</dbReference>
<dbReference type="Pfam" id="PF05199">
    <property type="entry name" value="GMC_oxred_C"/>
    <property type="match status" value="1"/>
</dbReference>
<name>A0AAV6VC68_9ARAC</name>
<dbReference type="Proteomes" id="UP000827092">
    <property type="component" value="Unassembled WGS sequence"/>
</dbReference>
<dbReference type="SUPFAM" id="SSF54373">
    <property type="entry name" value="FAD-linked reductases, C-terminal domain"/>
    <property type="match status" value="1"/>
</dbReference>
<evidence type="ECO:0000313" key="6">
    <source>
        <dbReference type="EMBL" id="KAG8194260.1"/>
    </source>
</evidence>
<evidence type="ECO:0000313" key="7">
    <source>
        <dbReference type="Proteomes" id="UP000827092"/>
    </source>
</evidence>
<evidence type="ECO:0000256" key="3">
    <source>
        <dbReference type="RuleBase" id="RU003968"/>
    </source>
</evidence>
<keyword evidence="7" id="KW-1185">Reference proteome</keyword>
<dbReference type="PANTHER" id="PTHR11552:SF227">
    <property type="entry name" value="GLUCOSE DEHYDROGENASE [FAD, QUINONE]-LIKE PROTEIN"/>
    <property type="match status" value="1"/>
</dbReference>
<feature type="chain" id="PRO_5043731168" description="Glucose-methanol-choline oxidoreductase N-terminal domain-containing protein" evidence="4">
    <location>
        <begin position="16"/>
        <end position="604"/>
    </location>
</feature>
<feature type="binding site" evidence="2">
    <location>
        <position position="120"/>
    </location>
    <ligand>
        <name>FAD</name>
        <dbReference type="ChEBI" id="CHEBI:57692"/>
    </ligand>
</feature>
<organism evidence="6 7">
    <name type="scientific">Oedothorax gibbosus</name>
    <dbReference type="NCBI Taxonomy" id="931172"/>
    <lineage>
        <taxon>Eukaryota</taxon>
        <taxon>Metazoa</taxon>
        <taxon>Ecdysozoa</taxon>
        <taxon>Arthropoda</taxon>
        <taxon>Chelicerata</taxon>
        <taxon>Arachnida</taxon>
        <taxon>Araneae</taxon>
        <taxon>Araneomorphae</taxon>
        <taxon>Entelegynae</taxon>
        <taxon>Araneoidea</taxon>
        <taxon>Linyphiidae</taxon>
        <taxon>Erigoninae</taxon>
        <taxon>Oedothorax</taxon>
    </lineage>
</organism>
<dbReference type="Gene3D" id="3.30.560.10">
    <property type="entry name" value="Glucose Oxidase, domain 3"/>
    <property type="match status" value="1"/>
</dbReference>
<keyword evidence="4" id="KW-0732">Signal</keyword>
<dbReference type="EMBL" id="JAFNEN010000106">
    <property type="protein sequence ID" value="KAG8194260.1"/>
    <property type="molecule type" value="Genomic_DNA"/>
</dbReference>
<dbReference type="SUPFAM" id="SSF51905">
    <property type="entry name" value="FAD/NAD(P)-binding domain"/>
    <property type="match status" value="1"/>
</dbReference>
<comment type="similarity">
    <text evidence="1 3">Belongs to the GMC oxidoreductase family.</text>
</comment>
<accession>A0AAV6VC68</accession>
<dbReference type="AlphaFoldDB" id="A0AAV6VC68"/>
<dbReference type="InterPro" id="IPR036188">
    <property type="entry name" value="FAD/NAD-bd_sf"/>
</dbReference>
<dbReference type="GO" id="GO:0016614">
    <property type="term" value="F:oxidoreductase activity, acting on CH-OH group of donors"/>
    <property type="evidence" value="ECO:0007669"/>
    <property type="project" value="InterPro"/>
</dbReference>
<dbReference type="PIRSF" id="PIRSF000137">
    <property type="entry name" value="Alcohol_oxidase"/>
    <property type="match status" value="1"/>
</dbReference>
<dbReference type="PANTHER" id="PTHR11552">
    <property type="entry name" value="GLUCOSE-METHANOL-CHOLINE GMC OXIDOREDUCTASE"/>
    <property type="match status" value="1"/>
</dbReference>
<feature type="binding site" evidence="2">
    <location>
        <position position="257"/>
    </location>
    <ligand>
        <name>FAD</name>
        <dbReference type="ChEBI" id="CHEBI:57692"/>
    </ligand>
</feature>
<feature type="domain" description="Glucose-methanol-choline oxidoreductase N-terminal" evidence="5">
    <location>
        <begin position="118"/>
        <end position="141"/>
    </location>
</feature>
<evidence type="ECO:0000259" key="5">
    <source>
        <dbReference type="PROSITE" id="PS00623"/>
    </source>
</evidence>
<keyword evidence="2 3" id="KW-0274">FAD</keyword>
<comment type="caution">
    <text evidence="6">The sequence shown here is derived from an EMBL/GenBank/DDBJ whole genome shotgun (WGS) entry which is preliminary data.</text>
</comment>
<dbReference type="PROSITE" id="PS00623">
    <property type="entry name" value="GMC_OXRED_1"/>
    <property type="match status" value="1"/>
</dbReference>
<gene>
    <name evidence="6" type="ORF">JTE90_024588</name>
</gene>
<evidence type="ECO:0000256" key="2">
    <source>
        <dbReference type="PIRSR" id="PIRSR000137-2"/>
    </source>
</evidence>
<feature type="signal peptide" evidence="4">
    <location>
        <begin position="1"/>
        <end position="15"/>
    </location>
</feature>
<sequence>MASVLLSFIPPFVSLFALLYLFSDNSFVPPTTLVFDSEYDYIIVGAGSAGSVLANRLSEDPSVRVLLLEAGGTPKLKSELPILAAQLQMTRNDWRYYTVPQKRSCFGLVGRKMPWPRGKVLGGSSVLNYMLYIRGNKRDYDKWARNGAPGWSWKEVFPYFLKSEDNRDPDIALNGYHATGGYLTISRAPFTTALGYAFEKAALYMGYTNNDLNGIQQTGAAIPQGTIRRGSRCSTAKAFLSSAGNRPNLDIVINAFVTKILIDVKRRARGVLFDRLGKSFKVIARREVIVSAGTINSAQLLMLSGIGPKKHLRKFGIPAIADLPVGENLQDHVGSAGIHFEMEAPVSLLPNRILSPQNFINFIARGKGPLSILGGCEGLAFVKTPFANASDDWPDIEIHFISSSPSSDEGRSIRKVMGLTDRAFETVYVPYIGKDSYTMYPVLLRPKSRGKILLQSSNPYVKPIIDPRYFSSAKDMKVLVEGMKISLKMGLQLPFLKMGARLFTTKFPGCEPYPIYSDLYLECVARTYTITIYHPVGTCKMGNPWDPTTVVDPHLRVKGIKGLRVVDASIMPTIVSGNTNAPVIMIAEKASDLIKLSQLRYGKR</sequence>
<comment type="cofactor">
    <cofactor evidence="2">
        <name>FAD</name>
        <dbReference type="ChEBI" id="CHEBI:57692"/>
    </cofactor>
</comment>
<evidence type="ECO:0000256" key="4">
    <source>
        <dbReference type="SAM" id="SignalP"/>
    </source>
</evidence>